<dbReference type="AlphaFoldDB" id="A0A6F8V6N9"/>
<dbReference type="KEGG" id="slac:SKTS_02440"/>
<dbReference type="PANTHER" id="PTHR32060:SF22">
    <property type="entry name" value="CARBOXYL-TERMINAL-PROCESSING PEPTIDASE 3, CHLOROPLASTIC"/>
    <property type="match status" value="1"/>
</dbReference>
<evidence type="ECO:0000313" key="9">
    <source>
        <dbReference type="EMBL" id="BCB25358.1"/>
    </source>
</evidence>
<feature type="signal peptide" evidence="7">
    <location>
        <begin position="1"/>
        <end position="18"/>
    </location>
</feature>
<evidence type="ECO:0000256" key="1">
    <source>
        <dbReference type="ARBA" id="ARBA00009179"/>
    </source>
</evidence>
<sequence>MIKKLLWMVFALATAAHAASFDVGTPLTSGLKPLQQQSQAAHLAAEVLARYHYKPMPLDDAMSEKIFNQYLKSLDPEKMFFVQTDIDQMSGLRTTLDDAIFAEDLTAPFAVFNLYARRVHERFGYARALLKEGFDFTKKEVFQYEREKDPWSKSENVMREVWRKRVKNDWLRLKLAGKTDKNIVEILDKRYGHSQRRIDRLKSEDVFQIFMNAYTMAIDPHSNYLGLRAAQDFDISMKLSLVGIGATLAEKDDYTTIRELVPGGPAALSGKLEIGDRIVGVSQGQGGVITDVLGWRLDDTVALIRGAAESTVLLDVLPAKAGPDGKHKLVSLIRKRITLEEQSAKKAVLTLKEGNTTRHIGLISLPSFYEDFEARQKGNQDFKSAARDVARLLGELKQEKVDAVLIDLRNNSGGSLTESIELTGLFIGKGPVVQQRDANGAVKVLRNTTSDVAWSGPLGVLINRGSASASEIFAAAIQDYGRGLVIGEPSFGKGTVQSIFNLDRLARNDKPKFGELKMTIAQFFRIDGGTTQLRGVTPDIAFPTVSDPEDFGESTFDNALPWMQVKAADYTPADNLKTLAPIILTRNEAREMNDKDFICLQEDIAESKLRRKKNQVSLNEAERRQERNIQEAQLKSCESAGKNAHGDVASQSAPAKSRALQDDGLQANERNLATELADEKARKDAKDILLNEAIHILGDEVSLLDADASFAAREKPSSPGQGAAAVRSGAL</sequence>
<organism evidence="9 10">
    <name type="scientific">Sulfurimicrobium lacus</name>
    <dbReference type="NCBI Taxonomy" id="2715678"/>
    <lineage>
        <taxon>Bacteria</taxon>
        <taxon>Pseudomonadati</taxon>
        <taxon>Pseudomonadota</taxon>
        <taxon>Betaproteobacteria</taxon>
        <taxon>Nitrosomonadales</taxon>
        <taxon>Sulfuricellaceae</taxon>
        <taxon>Sulfurimicrobium</taxon>
    </lineage>
</organism>
<keyword evidence="3 5" id="KW-0378">Hydrolase</keyword>
<dbReference type="Pfam" id="PF03572">
    <property type="entry name" value="Peptidase_S41"/>
    <property type="match status" value="1"/>
</dbReference>
<dbReference type="Proteomes" id="UP000502260">
    <property type="component" value="Chromosome"/>
</dbReference>
<dbReference type="Gene3D" id="2.30.42.10">
    <property type="match status" value="1"/>
</dbReference>
<dbReference type="Pfam" id="PF00595">
    <property type="entry name" value="PDZ"/>
    <property type="match status" value="1"/>
</dbReference>
<dbReference type="InterPro" id="IPR020992">
    <property type="entry name" value="Tail_Prtase_C"/>
</dbReference>
<dbReference type="SMART" id="SM00228">
    <property type="entry name" value="PDZ"/>
    <property type="match status" value="1"/>
</dbReference>
<feature type="domain" description="PDZ" evidence="8">
    <location>
        <begin position="234"/>
        <end position="313"/>
    </location>
</feature>
<keyword evidence="2 5" id="KW-0645">Protease</keyword>
<dbReference type="InterPro" id="IPR005151">
    <property type="entry name" value="Tail-specific_protease"/>
</dbReference>
<gene>
    <name evidence="9" type="primary">prc</name>
    <name evidence="9" type="ORF">SKTS_02440</name>
</gene>
<dbReference type="GO" id="GO:0004175">
    <property type="term" value="F:endopeptidase activity"/>
    <property type="evidence" value="ECO:0007669"/>
    <property type="project" value="TreeGrafter"/>
</dbReference>
<dbReference type="EMBL" id="AP022853">
    <property type="protein sequence ID" value="BCB25358.1"/>
    <property type="molecule type" value="Genomic_DNA"/>
</dbReference>
<dbReference type="SMART" id="SM00245">
    <property type="entry name" value="TSPc"/>
    <property type="match status" value="1"/>
</dbReference>
<protein>
    <submittedName>
        <fullName evidence="9">Tail-specific protease</fullName>
    </submittedName>
</protein>
<dbReference type="GO" id="GO:0008236">
    <property type="term" value="F:serine-type peptidase activity"/>
    <property type="evidence" value="ECO:0007669"/>
    <property type="project" value="UniProtKB-KW"/>
</dbReference>
<dbReference type="SUPFAM" id="SSF50156">
    <property type="entry name" value="PDZ domain-like"/>
    <property type="match status" value="1"/>
</dbReference>
<dbReference type="GO" id="GO:0007165">
    <property type="term" value="P:signal transduction"/>
    <property type="evidence" value="ECO:0007669"/>
    <property type="project" value="TreeGrafter"/>
</dbReference>
<keyword evidence="7" id="KW-0732">Signal</keyword>
<evidence type="ECO:0000256" key="3">
    <source>
        <dbReference type="ARBA" id="ARBA00022801"/>
    </source>
</evidence>
<dbReference type="PANTHER" id="PTHR32060">
    <property type="entry name" value="TAIL-SPECIFIC PROTEASE"/>
    <property type="match status" value="1"/>
</dbReference>
<dbReference type="GO" id="GO:0030288">
    <property type="term" value="C:outer membrane-bounded periplasmic space"/>
    <property type="evidence" value="ECO:0007669"/>
    <property type="project" value="TreeGrafter"/>
</dbReference>
<evidence type="ECO:0000256" key="7">
    <source>
        <dbReference type="SAM" id="SignalP"/>
    </source>
</evidence>
<evidence type="ECO:0000259" key="8">
    <source>
        <dbReference type="PROSITE" id="PS50106"/>
    </source>
</evidence>
<keyword evidence="10" id="KW-1185">Reference proteome</keyword>
<dbReference type="InterPro" id="IPR001478">
    <property type="entry name" value="PDZ"/>
</dbReference>
<dbReference type="InterPro" id="IPR029045">
    <property type="entry name" value="ClpP/crotonase-like_dom_sf"/>
</dbReference>
<comment type="similarity">
    <text evidence="1 5">Belongs to the peptidase S41A family.</text>
</comment>
<feature type="chain" id="PRO_5026290286" evidence="7">
    <location>
        <begin position="19"/>
        <end position="731"/>
    </location>
</feature>
<keyword evidence="4 5" id="KW-0720">Serine protease</keyword>
<dbReference type="Pfam" id="PF11818">
    <property type="entry name" value="DUF3340"/>
    <property type="match status" value="1"/>
</dbReference>
<dbReference type="GO" id="GO:0006508">
    <property type="term" value="P:proteolysis"/>
    <property type="evidence" value="ECO:0007669"/>
    <property type="project" value="UniProtKB-KW"/>
</dbReference>
<dbReference type="NCBIfam" id="TIGR00225">
    <property type="entry name" value="prc"/>
    <property type="match status" value="1"/>
</dbReference>
<proteinExistence type="inferred from homology"/>
<name>A0A6F8V6N9_9PROT</name>
<feature type="region of interest" description="Disordered" evidence="6">
    <location>
        <begin position="712"/>
        <end position="731"/>
    </location>
</feature>
<evidence type="ECO:0000313" key="10">
    <source>
        <dbReference type="Proteomes" id="UP000502260"/>
    </source>
</evidence>
<dbReference type="InterPro" id="IPR036034">
    <property type="entry name" value="PDZ_sf"/>
</dbReference>
<reference evidence="10" key="1">
    <citation type="submission" date="2020-03" db="EMBL/GenBank/DDBJ databases">
        <title>Complete genome sequence of sulfur-oxidizing bacterium skT11.</title>
        <authorList>
            <person name="Kanda M."/>
            <person name="Kojima H."/>
            <person name="Fukui M."/>
        </authorList>
    </citation>
    <scope>NUCLEOTIDE SEQUENCE [LARGE SCALE GENOMIC DNA]</scope>
    <source>
        <strain evidence="10">skT11</strain>
    </source>
</reference>
<accession>A0A6F8V6N9</accession>
<dbReference type="InterPro" id="IPR040573">
    <property type="entry name" value="TSP_N"/>
</dbReference>
<dbReference type="InterPro" id="IPR004447">
    <property type="entry name" value="Peptidase_S41A"/>
</dbReference>
<dbReference type="SUPFAM" id="SSF52096">
    <property type="entry name" value="ClpP/crotonase"/>
    <property type="match status" value="1"/>
</dbReference>
<evidence type="ECO:0000256" key="2">
    <source>
        <dbReference type="ARBA" id="ARBA00022670"/>
    </source>
</evidence>
<dbReference type="RefSeq" id="WP_173059180.1">
    <property type="nucleotide sequence ID" value="NZ_AP022853.1"/>
</dbReference>
<evidence type="ECO:0000256" key="5">
    <source>
        <dbReference type="RuleBase" id="RU004404"/>
    </source>
</evidence>
<dbReference type="Gene3D" id="3.90.226.10">
    <property type="entry name" value="2-enoyl-CoA Hydratase, Chain A, domain 1"/>
    <property type="match status" value="1"/>
</dbReference>
<dbReference type="CDD" id="cd07560">
    <property type="entry name" value="Peptidase_S41_CPP"/>
    <property type="match status" value="1"/>
</dbReference>
<dbReference type="PROSITE" id="PS50106">
    <property type="entry name" value="PDZ"/>
    <property type="match status" value="1"/>
</dbReference>
<feature type="region of interest" description="Disordered" evidence="6">
    <location>
        <begin position="638"/>
        <end position="662"/>
    </location>
</feature>
<evidence type="ECO:0000256" key="4">
    <source>
        <dbReference type="ARBA" id="ARBA00022825"/>
    </source>
</evidence>
<dbReference type="FunFam" id="3.90.226.10:FF:000090">
    <property type="entry name" value="Tail-specific protease"/>
    <property type="match status" value="1"/>
</dbReference>
<evidence type="ECO:0000256" key="6">
    <source>
        <dbReference type="SAM" id="MobiDB-lite"/>
    </source>
</evidence>
<dbReference type="Pfam" id="PF17804">
    <property type="entry name" value="TSP_NTD"/>
    <property type="match status" value="1"/>
</dbReference>